<dbReference type="PANTHER" id="PTHR45138:SF24">
    <property type="entry name" value="DIGUANYLATE CYCLASE DGCC-RELATED"/>
    <property type="match status" value="1"/>
</dbReference>
<dbReference type="SMART" id="SM00267">
    <property type="entry name" value="GGDEF"/>
    <property type="match status" value="1"/>
</dbReference>
<dbReference type="InterPro" id="IPR043128">
    <property type="entry name" value="Rev_trsase/Diguanyl_cyclase"/>
</dbReference>
<dbReference type="PANTHER" id="PTHR45138">
    <property type="entry name" value="REGULATORY COMPONENTS OF SENSORY TRANSDUCTION SYSTEM"/>
    <property type="match status" value="1"/>
</dbReference>
<dbReference type="SUPFAM" id="SSF55073">
    <property type="entry name" value="Nucleotide cyclase"/>
    <property type="match status" value="1"/>
</dbReference>
<evidence type="ECO:0000313" key="4">
    <source>
        <dbReference type="EMBL" id="MDC7718816.1"/>
    </source>
</evidence>
<evidence type="ECO:0000259" key="3">
    <source>
        <dbReference type="PROSITE" id="PS50887"/>
    </source>
</evidence>
<feature type="transmembrane region" description="Helical" evidence="2">
    <location>
        <begin position="67"/>
        <end position="86"/>
    </location>
</feature>
<protein>
    <recommendedName>
        <fullName evidence="1">diguanylate cyclase</fullName>
        <ecNumber evidence="1">2.7.7.65</ecNumber>
    </recommendedName>
</protein>
<proteinExistence type="predicted"/>
<keyword evidence="5" id="KW-1185">Reference proteome</keyword>
<dbReference type="Gene3D" id="3.30.70.270">
    <property type="match status" value="1"/>
</dbReference>
<comment type="caution">
    <text evidence="4">The sequence shown here is derived from an EMBL/GenBank/DDBJ whole genome shotgun (WGS) entry which is preliminary data.</text>
</comment>
<dbReference type="RefSeq" id="WP_272753037.1">
    <property type="nucleotide sequence ID" value="NZ_JAQQLF010000026.1"/>
</dbReference>
<dbReference type="PROSITE" id="PS50887">
    <property type="entry name" value="GGDEF"/>
    <property type="match status" value="1"/>
</dbReference>
<keyword evidence="2" id="KW-0472">Membrane</keyword>
<dbReference type="EMBL" id="JAQQLF010000026">
    <property type="protein sequence ID" value="MDC7718816.1"/>
    <property type="molecule type" value="Genomic_DNA"/>
</dbReference>
<feature type="transmembrane region" description="Helical" evidence="2">
    <location>
        <begin position="98"/>
        <end position="117"/>
    </location>
</feature>
<dbReference type="EC" id="2.7.7.65" evidence="1"/>
<evidence type="ECO:0000256" key="1">
    <source>
        <dbReference type="ARBA" id="ARBA00012528"/>
    </source>
</evidence>
<evidence type="ECO:0000313" key="5">
    <source>
        <dbReference type="Proteomes" id="UP001219956"/>
    </source>
</evidence>
<dbReference type="NCBIfam" id="TIGR00254">
    <property type="entry name" value="GGDEF"/>
    <property type="match status" value="1"/>
</dbReference>
<accession>A0ABT5J1V5</accession>
<name>A0ABT5J1V5_9NEIS</name>
<dbReference type="InterPro" id="IPR000160">
    <property type="entry name" value="GGDEF_dom"/>
</dbReference>
<feature type="transmembrane region" description="Helical" evidence="2">
    <location>
        <begin position="123"/>
        <end position="140"/>
    </location>
</feature>
<dbReference type="CDD" id="cd01949">
    <property type="entry name" value="GGDEF"/>
    <property type="match status" value="1"/>
</dbReference>
<dbReference type="InterPro" id="IPR050469">
    <property type="entry name" value="Diguanylate_Cyclase"/>
</dbReference>
<feature type="domain" description="GGDEF" evidence="3">
    <location>
        <begin position="247"/>
        <end position="382"/>
    </location>
</feature>
<feature type="transmembrane region" description="Helical" evidence="2">
    <location>
        <begin position="152"/>
        <end position="172"/>
    </location>
</feature>
<sequence>MQLHLGTLYVVQLTTFTLLTLAVLLMGLRYPQEQALRHWGIGGILASVSMLLIALRPAIPLWLSVEVANIVLFAALSLTWSGALALEQRPVRWRLQFSLVFLASALLLAISNAPAYFEQRAALYSSCYMMFNLLTLRVFVSSPHRQRLGYRLITTLVLLLMLAQMGRITLAMHFSQGELAGSPFFAMANFVLILLEFAKILAFIFVCFEALEIRLYKLAMHDPLTGLYNRRAFHDQAALRLAVHAGQPVALLVLDLDFFKQVNDHHGHQAGDDVLVHLARLLHAQLAPFDALYGRSGGEEFVILLTGNAANLAPLIAENIRGALAADAIQTSDAQHIQQTTSIGLAGGIAGQHTLRQLIMEADMALYQAKQQGRDCVRGAMNTL</sequence>
<reference evidence="4 5" key="1">
    <citation type="submission" date="2023-01" db="EMBL/GenBank/DDBJ databases">
        <title>Novel species of the genus Vogesella isolated from rivers.</title>
        <authorList>
            <person name="Lu H."/>
        </authorList>
    </citation>
    <scope>NUCLEOTIDE SEQUENCE [LARGE SCALE GENOMIC DNA]</scope>
    <source>
        <strain evidence="4 5">DC21W</strain>
    </source>
</reference>
<dbReference type="InterPro" id="IPR029787">
    <property type="entry name" value="Nucleotide_cyclase"/>
</dbReference>
<dbReference type="Pfam" id="PF00990">
    <property type="entry name" value="GGDEF"/>
    <property type="match status" value="1"/>
</dbReference>
<feature type="transmembrane region" description="Helical" evidence="2">
    <location>
        <begin position="6"/>
        <end position="28"/>
    </location>
</feature>
<evidence type="ECO:0000256" key="2">
    <source>
        <dbReference type="SAM" id="Phobius"/>
    </source>
</evidence>
<dbReference type="Proteomes" id="UP001219956">
    <property type="component" value="Unassembled WGS sequence"/>
</dbReference>
<feature type="transmembrane region" description="Helical" evidence="2">
    <location>
        <begin position="35"/>
        <end position="55"/>
    </location>
</feature>
<organism evidence="4 5">
    <name type="scientific">Vogesella aquatica</name>
    <dbReference type="NCBI Taxonomy" id="2984206"/>
    <lineage>
        <taxon>Bacteria</taxon>
        <taxon>Pseudomonadati</taxon>
        <taxon>Pseudomonadota</taxon>
        <taxon>Betaproteobacteria</taxon>
        <taxon>Neisseriales</taxon>
        <taxon>Chromobacteriaceae</taxon>
        <taxon>Vogesella</taxon>
    </lineage>
</organism>
<keyword evidence="2" id="KW-1133">Transmembrane helix</keyword>
<feature type="transmembrane region" description="Helical" evidence="2">
    <location>
        <begin position="184"/>
        <end position="208"/>
    </location>
</feature>
<keyword evidence="2" id="KW-0812">Transmembrane</keyword>
<gene>
    <name evidence="4" type="ORF">PQU95_16570</name>
</gene>